<dbReference type="AlphaFoldDB" id="A0A6C0LC98"/>
<reference evidence="1" key="1">
    <citation type="journal article" date="2020" name="Nature">
        <title>Giant virus diversity and host interactions through global metagenomics.</title>
        <authorList>
            <person name="Schulz F."/>
            <person name="Roux S."/>
            <person name="Paez-Espino D."/>
            <person name="Jungbluth S."/>
            <person name="Walsh D.A."/>
            <person name="Denef V.J."/>
            <person name="McMahon K.D."/>
            <person name="Konstantinidis K.T."/>
            <person name="Eloe-Fadrosh E.A."/>
            <person name="Kyrpides N.C."/>
            <person name="Woyke T."/>
        </authorList>
    </citation>
    <scope>NUCLEOTIDE SEQUENCE</scope>
    <source>
        <strain evidence="1">GVMAG-M-3300027763-16</strain>
    </source>
</reference>
<evidence type="ECO:0000313" key="1">
    <source>
        <dbReference type="EMBL" id="QHU27264.1"/>
    </source>
</evidence>
<sequence>MKAIAIFLLFIGSIMIIQGYYNNKSVCKKDKVVVKYIPRSIYEEQLKPAESLQTFYRGMFEDILLH</sequence>
<name>A0A6C0LC98_9ZZZZ</name>
<protein>
    <submittedName>
        <fullName evidence="1">Uncharacterized protein</fullName>
    </submittedName>
</protein>
<proteinExistence type="predicted"/>
<accession>A0A6C0LC98</accession>
<organism evidence="1">
    <name type="scientific">viral metagenome</name>
    <dbReference type="NCBI Taxonomy" id="1070528"/>
    <lineage>
        <taxon>unclassified sequences</taxon>
        <taxon>metagenomes</taxon>
        <taxon>organismal metagenomes</taxon>
    </lineage>
</organism>
<dbReference type="EMBL" id="MN740453">
    <property type="protein sequence ID" value="QHU27264.1"/>
    <property type="molecule type" value="Genomic_DNA"/>
</dbReference>